<evidence type="ECO:0000313" key="1">
    <source>
        <dbReference type="EMBL" id="STG54588.1"/>
    </source>
</evidence>
<evidence type="ECO:0000313" key="2">
    <source>
        <dbReference type="Proteomes" id="UP000254817"/>
    </source>
</evidence>
<name>A0A2Y0DLY5_ECOLX</name>
<organism evidence="1 2">
    <name type="scientific">Escherichia coli</name>
    <dbReference type="NCBI Taxonomy" id="562"/>
    <lineage>
        <taxon>Bacteria</taxon>
        <taxon>Pseudomonadati</taxon>
        <taxon>Pseudomonadota</taxon>
        <taxon>Gammaproteobacteria</taxon>
        <taxon>Enterobacterales</taxon>
        <taxon>Enterobacteriaceae</taxon>
        <taxon>Escherichia</taxon>
    </lineage>
</organism>
<accession>A0A2Y0DLY5</accession>
<reference evidence="1 2" key="1">
    <citation type="submission" date="2018-06" db="EMBL/GenBank/DDBJ databases">
        <authorList>
            <consortium name="Pathogen Informatics"/>
            <person name="Doyle S."/>
        </authorList>
    </citation>
    <scope>NUCLEOTIDE SEQUENCE [LARGE SCALE GENOMIC DNA]</scope>
    <source>
        <strain evidence="1 2">NCTC11112</strain>
    </source>
</reference>
<gene>
    <name evidence="1" type="ORF">NCTC11112_05174</name>
</gene>
<proteinExistence type="predicted"/>
<dbReference type="Proteomes" id="UP000254817">
    <property type="component" value="Unassembled WGS sequence"/>
</dbReference>
<dbReference type="EMBL" id="UGAW01000001">
    <property type="protein sequence ID" value="STG54588.1"/>
    <property type="molecule type" value="Genomic_DNA"/>
</dbReference>
<dbReference type="AlphaFoldDB" id="A0A2Y0DLY5"/>
<protein>
    <submittedName>
        <fullName evidence="1">Uncharacterized protein</fullName>
    </submittedName>
</protein>
<sequence>MGNILMALNEIRRNKPLTHEYVVTKRQIKKARHHAAQRIIKY</sequence>